<comment type="subcellular location">
    <subcellularLocation>
        <location evidence="2">Chromosome</location>
    </subcellularLocation>
    <subcellularLocation>
        <location evidence="1">Nucleus</location>
    </subcellularLocation>
</comment>
<evidence type="ECO:0000256" key="2">
    <source>
        <dbReference type="ARBA" id="ARBA00004286"/>
    </source>
</evidence>
<comment type="caution">
    <text evidence="10">The sequence shown here is derived from an EMBL/GenBank/DDBJ whole genome shotgun (WGS) entry which is preliminary data.</text>
</comment>
<dbReference type="GO" id="GO:0000779">
    <property type="term" value="C:condensed chromosome, centromeric region"/>
    <property type="evidence" value="ECO:0007669"/>
    <property type="project" value="TreeGrafter"/>
</dbReference>
<dbReference type="InterPro" id="IPR041322">
    <property type="entry name" value="SYCP2_ARLD"/>
</dbReference>
<dbReference type="GO" id="GO:0000800">
    <property type="term" value="C:lateral element"/>
    <property type="evidence" value="ECO:0007669"/>
    <property type="project" value="TreeGrafter"/>
</dbReference>
<evidence type="ECO:0000256" key="6">
    <source>
        <dbReference type="SAM" id="Coils"/>
    </source>
</evidence>
<dbReference type="STRING" id="372326.A0A1V4JWL6"/>
<gene>
    <name evidence="10" type="primary">SYCP2L</name>
    <name evidence="10" type="ORF">AV530_016270</name>
</gene>
<keyword evidence="5" id="KW-0539">Nucleus</keyword>
<dbReference type="EMBL" id="LSYS01005643">
    <property type="protein sequence ID" value="OPJ76616.1"/>
    <property type="molecule type" value="Genomic_DNA"/>
</dbReference>
<dbReference type="InterPro" id="IPR040560">
    <property type="entry name" value="SYCP2_SLD"/>
</dbReference>
<dbReference type="Proteomes" id="UP000190648">
    <property type="component" value="Unassembled WGS sequence"/>
</dbReference>
<feature type="domain" description="Synaptonemal complex protein 2 armadillo-repeat-like" evidence="8">
    <location>
        <begin position="3"/>
        <end position="126"/>
    </location>
</feature>
<name>A0A1V4JWL6_PATFA</name>
<evidence type="ECO:0000259" key="9">
    <source>
        <dbReference type="Pfam" id="PF18584"/>
    </source>
</evidence>
<dbReference type="OrthoDB" id="10256849at2759"/>
<feature type="region of interest" description="Disordered" evidence="7">
    <location>
        <begin position="382"/>
        <end position="501"/>
    </location>
</feature>
<organism evidence="10 11">
    <name type="scientific">Patagioenas fasciata monilis</name>
    <dbReference type="NCBI Taxonomy" id="372326"/>
    <lineage>
        <taxon>Eukaryota</taxon>
        <taxon>Metazoa</taxon>
        <taxon>Chordata</taxon>
        <taxon>Craniata</taxon>
        <taxon>Vertebrata</taxon>
        <taxon>Euteleostomi</taxon>
        <taxon>Archelosauria</taxon>
        <taxon>Archosauria</taxon>
        <taxon>Dinosauria</taxon>
        <taxon>Saurischia</taxon>
        <taxon>Theropoda</taxon>
        <taxon>Coelurosauria</taxon>
        <taxon>Aves</taxon>
        <taxon>Neognathae</taxon>
        <taxon>Neoaves</taxon>
        <taxon>Columbimorphae</taxon>
        <taxon>Columbiformes</taxon>
        <taxon>Columbidae</taxon>
        <taxon>Patagioenas</taxon>
    </lineage>
</organism>
<evidence type="ECO:0000256" key="7">
    <source>
        <dbReference type="SAM" id="MobiDB-lite"/>
    </source>
</evidence>
<feature type="compositionally biased region" description="Polar residues" evidence="7">
    <location>
        <begin position="349"/>
        <end position="365"/>
    </location>
</feature>
<feature type="region of interest" description="Disordered" evidence="7">
    <location>
        <begin position="336"/>
        <end position="365"/>
    </location>
</feature>
<dbReference type="Pfam" id="PF18581">
    <property type="entry name" value="SYCP2_ARLD"/>
    <property type="match status" value="1"/>
</dbReference>
<keyword evidence="11" id="KW-1185">Reference proteome</keyword>
<sequence length="697" mass="78551">MAQLESLLTDAFKGKGFQKISELLQEREIELPQKYSESLLSHLDKALRKELDKNEFQNVSLLLKCIQLYFKSDLQEGTSLFVEQGLVEKLVSWFERARTFVTVIDPEKNKFLMSLLEDFFDSALVKLELPDEYGSVVYFCKSSRAITLCYAGGGYLSCAYVYHIDYDLQVALSEALCRLMTKKWRDDLVHHWFEDNYLAEAFKEIKDREFETVKKPSDEKLEEFWIDFNTGSQSVTFYVDSNEGALWDSVRLSKDAVSGYSLTEDDGEKIVKIYMKIPAAFNKTEATKIKISFSAEFEILSILRKVLGDEKMMINVPEEESIHAGKPANQNEAVIPVSTDPQHGKDPSNSENTETVFDKASQQSQQLTGTVAVAEAKAKILGQKASSQKQSNNENTSTGQSEKSWILDAQKQPLPKSLDYTRKRPRVRSRLKVLPMSSASSGSDDQMKKRASRQKAQKEEMPGKKSTPSSNGDDLPTVNLSDEAPSEIEGSPLLLDVPDMGSFSDAEATQKFLDVSGKSSREEESTKRKDSDILSGTIIKKPKLSSWETSNLFSDISHKPRKLFNSEENEEEFQPGQEMDDSVDNASFSKMLNEDFTDSGMIAAFENFISQLKKSLWSRYKRMEATAQNALRASEKNVSTLLNQILESRLSKLETLQKIVAEELANLEKETQILTNMEKDAVVCTTSCVPAHKNSVC</sequence>
<feature type="coiled-coil region" evidence="6">
    <location>
        <begin position="650"/>
        <end position="680"/>
    </location>
</feature>
<evidence type="ECO:0000256" key="4">
    <source>
        <dbReference type="ARBA" id="ARBA00022454"/>
    </source>
</evidence>
<dbReference type="GO" id="GO:0140013">
    <property type="term" value="P:meiotic nuclear division"/>
    <property type="evidence" value="ECO:0007669"/>
    <property type="project" value="TreeGrafter"/>
</dbReference>
<dbReference type="PANTHER" id="PTHR15607">
    <property type="entry name" value="SYNAPTONEMAL COMPLEX PROTEIN-RELATED"/>
    <property type="match status" value="1"/>
</dbReference>
<evidence type="ECO:0000313" key="11">
    <source>
        <dbReference type="Proteomes" id="UP000190648"/>
    </source>
</evidence>
<evidence type="ECO:0000256" key="1">
    <source>
        <dbReference type="ARBA" id="ARBA00004123"/>
    </source>
</evidence>
<evidence type="ECO:0000313" key="10">
    <source>
        <dbReference type="EMBL" id="OPJ76616.1"/>
    </source>
</evidence>
<evidence type="ECO:0000256" key="5">
    <source>
        <dbReference type="ARBA" id="ARBA00023242"/>
    </source>
</evidence>
<reference evidence="10 11" key="1">
    <citation type="submission" date="2016-02" db="EMBL/GenBank/DDBJ databases">
        <title>Band-tailed pigeon sequencing and assembly.</title>
        <authorList>
            <person name="Soares A.E."/>
            <person name="Novak B.J."/>
            <person name="Rice E.S."/>
            <person name="O'Connell B."/>
            <person name="Chang D."/>
            <person name="Weber S."/>
            <person name="Shapiro B."/>
        </authorList>
    </citation>
    <scope>NUCLEOTIDE SEQUENCE [LARGE SCALE GENOMIC DNA]</scope>
    <source>
        <strain evidence="10">BTP2013</strain>
        <tissue evidence="10">Blood</tissue>
    </source>
</reference>
<protein>
    <submittedName>
        <fullName evidence="10">Synaptonemal complex protein 2-like</fullName>
    </submittedName>
</protein>
<dbReference type="InterPro" id="IPR024835">
    <property type="entry name" value="SYCP2-like"/>
</dbReference>
<dbReference type="AlphaFoldDB" id="A0A1V4JWL6"/>
<keyword evidence="6" id="KW-0175">Coiled coil</keyword>
<evidence type="ECO:0000256" key="3">
    <source>
        <dbReference type="ARBA" id="ARBA00007960"/>
    </source>
</evidence>
<dbReference type="PANTHER" id="PTHR15607:SF14">
    <property type="entry name" value="SYNAPTONEMAL COMPLEX PROTEIN 2-LIKE"/>
    <property type="match status" value="1"/>
</dbReference>
<dbReference type="Pfam" id="PF18584">
    <property type="entry name" value="SYCP2_SLD"/>
    <property type="match status" value="1"/>
</dbReference>
<keyword evidence="4" id="KW-0158">Chromosome</keyword>
<proteinExistence type="inferred from homology"/>
<accession>A0A1V4JWL6</accession>
<feature type="compositionally biased region" description="Polar residues" evidence="7">
    <location>
        <begin position="384"/>
        <end position="403"/>
    </location>
</feature>
<feature type="domain" description="Synaptonemal complex protein 2 Spt16M-like" evidence="9">
    <location>
        <begin position="211"/>
        <end position="308"/>
    </location>
</feature>
<comment type="similarity">
    <text evidence="3">Belongs to the SYCP2 family.</text>
</comment>
<evidence type="ECO:0000259" key="8">
    <source>
        <dbReference type="Pfam" id="PF18581"/>
    </source>
</evidence>